<protein>
    <recommendedName>
        <fullName evidence="3">Phlebovirus glycoprotein G2 fusion domain-containing protein</fullName>
    </recommendedName>
</protein>
<comment type="caution">
    <text evidence="4">The sequence shown here is derived from an EMBL/GenBank/DDBJ whole genome shotgun (WGS) entry which is preliminary data.</text>
</comment>
<evidence type="ECO:0000313" key="4">
    <source>
        <dbReference type="EMBL" id="CAJ0597275.1"/>
    </source>
</evidence>
<reference evidence="4" key="1">
    <citation type="submission" date="2023-07" db="EMBL/GenBank/DDBJ databases">
        <authorList>
            <consortium name="CYATHOMIX"/>
        </authorList>
    </citation>
    <scope>NUCLEOTIDE SEQUENCE</scope>
    <source>
        <strain evidence="4">N/A</strain>
    </source>
</reference>
<dbReference type="AlphaFoldDB" id="A0AA36M472"/>
<sequence>MRWREEAKLEVTLEREDKKTSFQRFIISLTPNVPVELPSLRIVMTSLALPPISLLNDRFITDGENFAIWREQEYLHLHCDSWEAAKNLNCTLRDDCRCEAAESRVKCQCSSSDLRRVFQDVETSLPIKTPIWQLENVRGVLAARIPQMAMAEFIVDFKEKINDVILEVHNDVCTVDNSILQGCYNCAQGAKTVITCKAKTQRLAEIYCAQDAFAVPCGPKNPQSTLVFALNAARQETMSRDDELSRLKEENKRLRNAIPTLPPPPVVLQQILDHAVQLNQTLRDVSQLEWDVLRIEGSPQEWSDRLALLQMRENECDRFRLELLYLRTQFRMFFVLPHFLVATNAISFDAWKAMIARERRDALGMELLTDQDIVNLAIDDHLRTVTSISQRLRDIRNHLQQEERTEMVSRQAQILAAVNTLVESKESTSRKMEEFETSLQDIVATLQEVQKTRSQSTSEEETSTHREEIIDAVVSAVMSKVNAKLDEILAFIKRSQPTDEGTENRESPDGENLAMQEKERMERHTTDEPSKAVQENVHQADDAMVEDELQLEDEAPVEEIQNPSKAVQEDVHQADDAMVEDELQLEDEAPVEEIQNPSKAVQEDVHQADDAMVEDELQLEDEALVEGSHNEEPNEEAEHLDEEIPLEEELEYMEEANSDDEAPRELKERREMEEEREERLEHRRQRLRADLDQAIQAERDFERLIDELSHRRTCPPRRFTHGFILRNDEQTIQCVFCKRVGNHYSDSCQIVADAATRRDLLRAELRCVMCLTTECAEDIYCRKYAVKCYHCRGYGHHSAICELPEQSQSIIEQLRSAREGLERNRERRRNIERQLREERQQ</sequence>
<evidence type="ECO:0000256" key="1">
    <source>
        <dbReference type="SAM" id="Coils"/>
    </source>
</evidence>
<evidence type="ECO:0000256" key="2">
    <source>
        <dbReference type="SAM" id="MobiDB-lite"/>
    </source>
</evidence>
<organism evidence="4 5">
    <name type="scientific">Cylicocyclus nassatus</name>
    <name type="common">Nematode worm</name>
    <dbReference type="NCBI Taxonomy" id="53992"/>
    <lineage>
        <taxon>Eukaryota</taxon>
        <taxon>Metazoa</taxon>
        <taxon>Ecdysozoa</taxon>
        <taxon>Nematoda</taxon>
        <taxon>Chromadorea</taxon>
        <taxon>Rhabditida</taxon>
        <taxon>Rhabditina</taxon>
        <taxon>Rhabditomorpha</taxon>
        <taxon>Strongyloidea</taxon>
        <taxon>Strongylidae</taxon>
        <taxon>Cylicocyclus</taxon>
    </lineage>
</organism>
<feature type="coiled-coil region" evidence="1">
    <location>
        <begin position="811"/>
        <end position="841"/>
    </location>
</feature>
<dbReference type="InterPro" id="IPR009878">
    <property type="entry name" value="Phlebovirus_G2_fusion"/>
</dbReference>
<accession>A0AA36M472</accession>
<evidence type="ECO:0000259" key="3">
    <source>
        <dbReference type="Pfam" id="PF07245"/>
    </source>
</evidence>
<dbReference type="EMBL" id="CATQJL010000223">
    <property type="protein sequence ID" value="CAJ0597275.1"/>
    <property type="molecule type" value="Genomic_DNA"/>
</dbReference>
<proteinExistence type="predicted"/>
<gene>
    <name evidence="4" type="ORF">CYNAS_LOCUS9258</name>
</gene>
<dbReference type="Proteomes" id="UP001176961">
    <property type="component" value="Unassembled WGS sequence"/>
</dbReference>
<name>A0AA36M472_CYLNA</name>
<evidence type="ECO:0000313" key="5">
    <source>
        <dbReference type="Proteomes" id="UP001176961"/>
    </source>
</evidence>
<feature type="domain" description="Phlebovirus glycoprotein G2 fusion" evidence="3">
    <location>
        <begin position="2"/>
        <end position="154"/>
    </location>
</feature>
<dbReference type="Pfam" id="PF07245">
    <property type="entry name" value="Phlebovirus_G2"/>
    <property type="match status" value="1"/>
</dbReference>
<feature type="region of interest" description="Disordered" evidence="2">
    <location>
        <begin position="653"/>
        <end position="679"/>
    </location>
</feature>
<keyword evidence="5" id="KW-1185">Reference proteome</keyword>
<dbReference type="Gene3D" id="2.60.40.3770">
    <property type="match status" value="1"/>
</dbReference>
<feature type="compositionally biased region" description="Basic and acidic residues" evidence="2">
    <location>
        <begin position="661"/>
        <end position="679"/>
    </location>
</feature>
<keyword evidence="1" id="KW-0175">Coiled coil</keyword>